<keyword evidence="5 10" id="KW-0269">Exonuclease</keyword>
<dbReference type="NCBIfam" id="TIGR00644">
    <property type="entry name" value="recJ"/>
    <property type="match status" value="1"/>
</dbReference>
<evidence type="ECO:0000256" key="2">
    <source>
        <dbReference type="ARBA" id="ARBA00019841"/>
    </source>
</evidence>
<evidence type="ECO:0000256" key="6">
    <source>
        <dbReference type="SAM" id="Coils"/>
    </source>
</evidence>
<dbReference type="Gene3D" id="3.10.310.30">
    <property type="match status" value="1"/>
</dbReference>
<feature type="domain" description="DHHA1" evidence="8">
    <location>
        <begin position="382"/>
        <end position="476"/>
    </location>
</feature>
<comment type="similarity">
    <text evidence="1">Belongs to the RecJ family.</text>
</comment>
<dbReference type="Pfam" id="PF01368">
    <property type="entry name" value="DHH"/>
    <property type="match status" value="1"/>
</dbReference>
<name>A0A2W5QWJ7_ANCNO</name>
<evidence type="ECO:0000259" key="8">
    <source>
        <dbReference type="Pfam" id="PF02272"/>
    </source>
</evidence>
<dbReference type="GO" id="GO:0008409">
    <property type="term" value="F:5'-3' exonuclease activity"/>
    <property type="evidence" value="ECO:0007669"/>
    <property type="project" value="InterPro"/>
</dbReference>
<dbReference type="AlphaFoldDB" id="A0A2W5QWJ7"/>
<proteinExistence type="inferred from homology"/>
<evidence type="ECO:0000256" key="5">
    <source>
        <dbReference type="ARBA" id="ARBA00022839"/>
    </source>
</evidence>
<comment type="caution">
    <text evidence="10">The sequence shown here is derived from an EMBL/GenBank/DDBJ whole genome shotgun (WGS) entry which is preliminary data.</text>
</comment>
<evidence type="ECO:0000256" key="4">
    <source>
        <dbReference type="ARBA" id="ARBA00022801"/>
    </source>
</evidence>
<gene>
    <name evidence="10" type="primary">recJ</name>
    <name evidence="10" type="ORF">DI549_13820</name>
</gene>
<reference evidence="10 11" key="1">
    <citation type="submission" date="2017-08" db="EMBL/GenBank/DDBJ databases">
        <title>Infants hospitalized years apart are colonized by the same room-sourced microbial strains.</title>
        <authorList>
            <person name="Brooks B."/>
            <person name="Olm M.R."/>
            <person name="Firek B.A."/>
            <person name="Baker R."/>
            <person name="Thomas B.C."/>
            <person name="Morowitz M.J."/>
            <person name="Banfield J.F."/>
        </authorList>
    </citation>
    <scope>NUCLEOTIDE SEQUENCE [LARGE SCALE GENOMIC DNA]</scope>
    <source>
        <strain evidence="10">S2_005_001_R2_27</strain>
    </source>
</reference>
<feature type="domain" description="RecJ OB" evidence="9">
    <location>
        <begin position="490"/>
        <end position="599"/>
    </location>
</feature>
<evidence type="ECO:0000313" key="10">
    <source>
        <dbReference type="EMBL" id="PZQ81506.1"/>
    </source>
</evidence>
<dbReference type="InterPro" id="IPR003156">
    <property type="entry name" value="DHHA1_dom"/>
</dbReference>
<evidence type="ECO:0000259" key="9">
    <source>
        <dbReference type="Pfam" id="PF17768"/>
    </source>
</evidence>
<dbReference type="Gene3D" id="3.90.1640.30">
    <property type="match status" value="1"/>
</dbReference>
<dbReference type="PANTHER" id="PTHR30255:SF2">
    <property type="entry name" value="SINGLE-STRANDED-DNA-SPECIFIC EXONUCLEASE RECJ"/>
    <property type="match status" value="1"/>
</dbReference>
<evidence type="ECO:0000259" key="7">
    <source>
        <dbReference type="Pfam" id="PF01368"/>
    </source>
</evidence>
<dbReference type="EMBL" id="QFQD01000044">
    <property type="protein sequence ID" value="PZQ81506.1"/>
    <property type="molecule type" value="Genomic_DNA"/>
</dbReference>
<sequence>MSLTLPTAAPPPRAFLGVARSATGRFWRERVDARGAQTTLAIVQRHGVPEILARILAGRGVGLDEVEAWLDPTVRRLLPDPDTLTDMGAAVARLADAVTRNEKVAVFGDYDVDGATSTALLVEVLRAGGLDPAFHIPDRIFEGYGPNIPAIEALAAEGATLLVTVDCGTMSFEPFARARELGLDVVVIDHHQAGEELPEVAALVNPNRVDDLSGLGHLCAVGLVFVVAVGLLRELRQRGWWTEERPAPDLLASLDIVALGTVADVVPLLGLNRAFVTKGLLVLRKRERPGLTALMDAARLSGPPKAWHLGFLLGPRINAGGRIGDAALGTRLLLTRDPIEAAVIATELDRLNSERQQVERAIVAEAEMEAEAALGLAGTGAVILASGQGWHPGVVGLVAARLKEKFGRPAFAIAFTGESGAGSARSIPGVDVGRAVRGAVERGLLVKGGGHAMAAGLTVARDKLGALRAYLEEALTETVEEARAVDETVIDAALSAAGATPDLVDLVERAGPFGAGNPQPVFAFPAHRIVYAEPGNSDQVRVRLRGSDGTIISAVAFRAANAPLGQALLAARGQQVHVAGMLELDSWQGRTQVNLRISDMATIENR</sequence>
<dbReference type="InterPro" id="IPR004610">
    <property type="entry name" value="RecJ"/>
</dbReference>
<dbReference type="Proteomes" id="UP000248887">
    <property type="component" value="Unassembled WGS sequence"/>
</dbReference>
<protein>
    <recommendedName>
        <fullName evidence="2">Single-stranded-DNA-specific exonuclease RecJ</fullName>
    </recommendedName>
</protein>
<feature type="coiled-coil region" evidence="6">
    <location>
        <begin position="341"/>
        <end position="371"/>
    </location>
</feature>
<dbReference type="SUPFAM" id="SSF64182">
    <property type="entry name" value="DHH phosphoesterases"/>
    <property type="match status" value="1"/>
</dbReference>
<dbReference type="InterPro" id="IPR051673">
    <property type="entry name" value="SSDNA_exonuclease_RecJ"/>
</dbReference>
<evidence type="ECO:0000313" key="11">
    <source>
        <dbReference type="Proteomes" id="UP000248887"/>
    </source>
</evidence>
<dbReference type="GO" id="GO:0006281">
    <property type="term" value="P:DNA repair"/>
    <property type="evidence" value="ECO:0007669"/>
    <property type="project" value="InterPro"/>
</dbReference>
<evidence type="ECO:0000256" key="1">
    <source>
        <dbReference type="ARBA" id="ARBA00005915"/>
    </source>
</evidence>
<dbReference type="PANTHER" id="PTHR30255">
    <property type="entry name" value="SINGLE-STRANDED-DNA-SPECIFIC EXONUCLEASE RECJ"/>
    <property type="match status" value="1"/>
</dbReference>
<organism evidence="10 11">
    <name type="scientific">Ancylobacter novellus</name>
    <name type="common">Thiobacillus novellus</name>
    <dbReference type="NCBI Taxonomy" id="921"/>
    <lineage>
        <taxon>Bacteria</taxon>
        <taxon>Pseudomonadati</taxon>
        <taxon>Pseudomonadota</taxon>
        <taxon>Alphaproteobacteria</taxon>
        <taxon>Hyphomicrobiales</taxon>
        <taxon>Xanthobacteraceae</taxon>
        <taxon>Ancylobacter</taxon>
    </lineage>
</organism>
<dbReference type="Pfam" id="PF02272">
    <property type="entry name" value="DHHA1"/>
    <property type="match status" value="1"/>
</dbReference>
<dbReference type="GO" id="GO:0003676">
    <property type="term" value="F:nucleic acid binding"/>
    <property type="evidence" value="ECO:0007669"/>
    <property type="project" value="InterPro"/>
</dbReference>
<dbReference type="Pfam" id="PF17768">
    <property type="entry name" value="RecJ_OB"/>
    <property type="match status" value="1"/>
</dbReference>
<keyword evidence="3" id="KW-0540">Nuclease</keyword>
<evidence type="ECO:0000256" key="3">
    <source>
        <dbReference type="ARBA" id="ARBA00022722"/>
    </source>
</evidence>
<dbReference type="InterPro" id="IPR038763">
    <property type="entry name" value="DHH_sf"/>
</dbReference>
<dbReference type="InterPro" id="IPR041122">
    <property type="entry name" value="RecJ_OB"/>
</dbReference>
<keyword evidence="4" id="KW-0378">Hydrolase</keyword>
<feature type="domain" description="DDH" evidence="7">
    <location>
        <begin position="103"/>
        <end position="236"/>
    </location>
</feature>
<dbReference type="GO" id="GO:0006310">
    <property type="term" value="P:DNA recombination"/>
    <property type="evidence" value="ECO:0007669"/>
    <property type="project" value="InterPro"/>
</dbReference>
<dbReference type="InterPro" id="IPR001667">
    <property type="entry name" value="DDH_dom"/>
</dbReference>
<accession>A0A2W5QWJ7</accession>
<keyword evidence="6" id="KW-0175">Coiled coil</keyword>